<dbReference type="Gene3D" id="3.80.10.10">
    <property type="entry name" value="Ribonuclease Inhibitor"/>
    <property type="match status" value="1"/>
</dbReference>
<proteinExistence type="predicted"/>
<dbReference type="OrthoDB" id="3006458at2759"/>
<organism evidence="2 3">
    <name type="scientific">Guyanagaster necrorhizus</name>
    <dbReference type="NCBI Taxonomy" id="856835"/>
    <lineage>
        <taxon>Eukaryota</taxon>
        <taxon>Fungi</taxon>
        <taxon>Dikarya</taxon>
        <taxon>Basidiomycota</taxon>
        <taxon>Agaricomycotina</taxon>
        <taxon>Agaricomycetes</taxon>
        <taxon>Agaricomycetidae</taxon>
        <taxon>Agaricales</taxon>
        <taxon>Marasmiineae</taxon>
        <taxon>Physalacriaceae</taxon>
        <taxon>Guyanagaster</taxon>
    </lineage>
</organism>
<sequence>MKLRRSPSEIMPCTAPANDDTTLSASVISENATSDLENATISTLPVEILTEIFCTACESYDYTKTNVIVPTAIALSNVCSLWRDITIYNSVLWSVLSINLLRVSQNISQANSMLSLYLSRSKNIPLKYIIYSPDVEIVEVAGFFRFVIALMIVGRERCSYAKIRIKQRELAEPFIDRLLLTFRNVAAIDVAPHWLALGPSSASLAHLTITNATTVDIVAFDVIAPSFSITSISFKNCDFVDIMLVLSASCPHLEALTIQDPKCPQPLSGTLLKITSLTVILNKNYLDNLTAILLSLHAPKLVSLTVYVHEWTRMSPRVFSHFFRRSIRLESLTLRNCISLCVNTAIFSLEKLGWFDVQVTFGDLDAVLDAIEAKACAWCPLKAVVLRLVQLEPHNGEVAEIEEDSGAESDPEDEKLYCLGCGTAHDVEMNIGDEEDSDTEDDGDEDLGSDSIEQEPEMMEWRKRRVADIFPRVVPVPVDPDMLKAVNIRYGPQLDKLRAAGMRIAIVSS</sequence>
<comment type="caution">
    <text evidence="2">The sequence shown here is derived from an EMBL/GenBank/DDBJ whole genome shotgun (WGS) entry which is preliminary data.</text>
</comment>
<gene>
    <name evidence="2" type="ORF">BT62DRAFT_992008</name>
</gene>
<evidence type="ECO:0000313" key="2">
    <source>
        <dbReference type="EMBL" id="KAG7449966.1"/>
    </source>
</evidence>
<dbReference type="GeneID" id="66112614"/>
<name>A0A9P7W241_9AGAR</name>
<dbReference type="SUPFAM" id="SSF52047">
    <property type="entry name" value="RNI-like"/>
    <property type="match status" value="1"/>
</dbReference>
<protein>
    <recommendedName>
        <fullName evidence="4">F-box domain-containing protein</fullName>
    </recommendedName>
</protein>
<evidence type="ECO:0008006" key="4">
    <source>
        <dbReference type="Google" id="ProtNLM"/>
    </source>
</evidence>
<keyword evidence="3" id="KW-1185">Reference proteome</keyword>
<dbReference type="Proteomes" id="UP000812287">
    <property type="component" value="Unassembled WGS sequence"/>
</dbReference>
<reference evidence="2" key="1">
    <citation type="submission" date="2020-11" db="EMBL/GenBank/DDBJ databases">
        <title>Adaptations for nitrogen fixation in a non-lichenized fungal sporocarp promotes dispersal by wood-feeding termites.</title>
        <authorList>
            <consortium name="DOE Joint Genome Institute"/>
            <person name="Koch R.A."/>
            <person name="Yoon G."/>
            <person name="Arayal U."/>
            <person name="Lail K."/>
            <person name="Amirebrahimi M."/>
            <person name="Labutti K."/>
            <person name="Lipzen A."/>
            <person name="Riley R."/>
            <person name="Barry K."/>
            <person name="Henrissat B."/>
            <person name="Grigoriev I.V."/>
            <person name="Herr J.R."/>
            <person name="Aime M.C."/>
        </authorList>
    </citation>
    <scope>NUCLEOTIDE SEQUENCE</scope>
    <source>
        <strain evidence="2">MCA 3950</strain>
    </source>
</reference>
<evidence type="ECO:0000256" key="1">
    <source>
        <dbReference type="SAM" id="MobiDB-lite"/>
    </source>
</evidence>
<evidence type="ECO:0000313" key="3">
    <source>
        <dbReference type="Proteomes" id="UP000812287"/>
    </source>
</evidence>
<accession>A0A9P7W241</accession>
<dbReference type="AlphaFoldDB" id="A0A9P7W241"/>
<dbReference type="InterPro" id="IPR032675">
    <property type="entry name" value="LRR_dom_sf"/>
</dbReference>
<feature type="region of interest" description="Disordered" evidence="1">
    <location>
        <begin position="433"/>
        <end position="457"/>
    </location>
</feature>
<dbReference type="RefSeq" id="XP_043043466.1">
    <property type="nucleotide sequence ID" value="XM_043190317.1"/>
</dbReference>
<dbReference type="EMBL" id="MU250527">
    <property type="protein sequence ID" value="KAG7449966.1"/>
    <property type="molecule type" value="Genomic_DNA"/>
</dbReference>